<keyword evidence="2" id="KW-1185">Reference proteome</keyword>
<name>A0ACD5YV52_AVESA</name>
<evidence type="ECO:0000313" key="1">
    <source>
        <dbReference type="EnsemblPlants" id="AVESA.00010b.r2.6AG1072610.1.CDS"/>
    </source>
</evidence>
<organism evidence="1 2">
    <name type="scientific">Avena sativa</name>
    <name type="common">Oat</name>
    <dbReference type="NCBI Taxonomy" id="4498"/>
    <lineage>
        <taxon>Eukaryota</taxon>
        <taxon>Viridiplantae</taxon>
        <taxon>Streptophyta</taxon>
        <taxon>Embryophyta</taxon>
        <taxon>Tracheophyta</taxon>
        <taxon>Spermatophyta</taxon>
        <taxon>Magnoliopsida</taxon>
        <taxon>Liliopsida</taxon>
        <taxon>Poales</taxon>
        <taxon>Poaceae</taxon>
        <taxon>BOP clade</taxon>
        <taxon>Pooideae</taxon>
        <taxon>Poodae</taxon>
        <taxon>Poeae</taxon>
        <taxon>Poeae Chloroplast Group 1 (Aveneae type)</taxon>
        <taxon>Aveninae</taxon>
        <taxon>Avena</taxon>
    </lineage>
</organism>
<accession>A0ACD5YV52</accession>
<sequence length="520" mass="58469">MGILTPMRTTKQWLWELFSPGSTYIYSGPGSSSSAHSSVLTCQQSEYVSDKLPVDILHHIQSLLPLKDAARTACISRGFLHAWRCYSNLALDAKTLGLARIEFDYRETFLIHIVDNILSKHSGHGLEIFRLDFRFSKNVYASYLDRWLKIVFHSGIKELSLMMPSLKKKGYIFPCWVLSDEAAVSSVQFLDLHACAFRTTTALGCSRSLRKLHLSFVDITDDGLGHFLSKSSALEEMDIFNCSKIICLRLPCTLQKLKFLKVTLCESLQAVDINAPKLSTFHFIGTLVKFSTADPSPLKNVTLASFAPSHTLSFARARLPAIAENVISLTLRSASENVNTPMLISKFPCLTKLEIDIQRSQRSFLNFDVMSLVSFLHASPTLDSFILHVGQEALRQDDLVGGGGDSANYQRWKPQCRHDHLRQVMITGFCSDKNMIQFVIYILENSPSLECLTLDTIPGIDRSCGIIGKMERCSRMSENSIAEAHRAVTFANGYIKERVPLGVRFQVLEPCIRCHIRRRC</sequence>
<reference evidence="1" key="1">
    <citation type="submission" date="2021-05" db="EMBL/GenBank/DDBJ databases">
        <authorList>
            <person name="Scholz U."/>
            <person name="Mascher M."/>
            <person name="Fiebig A."/>
        </authorList>
    </citation>
    <scope>NUCLEOTIDE SEQUENCE [LARGE SCALE GENOMIC DNA]</scope>
</reference>
<dbReference type="EnsemblPlants" id="AVESA.00010b.r2.6AG1072610.1">
    <property type="protein sequence ID" value="AVESA.00010b.r2.6AG1072610.1.CDS"/>
    <property type="gene ID" value="AVESA.00010b.r2.6AG1072610"/>
</dbReference>
<protein>
    <submittedName>
        <fullName evidence="1">Uncharacterized protein</fullName>
    </submittedName>
</protein>
<evidence type="ECO:0000313" key="2">
    <source>
        <dbReference type="Proteomes" id="UP001732700"/>
    </source>
</evidence>
<reference evidence="1" key="2">
    <citation type="submission" date="2025-09" db="UniProtKB">
        <authorList>
            <consortium name="EnsemblPlants"/>
        </authorList>
    </citation>
    <scope>IDENTIFICATION</scope>
</reference>
<proteinExistence type="predicted"/>
<dbReference type="Proteomes" id="UP001732700">
    <property type="component" value="Chromosome 6A"/>
</dbReference>